<dbReference type="RefSeq" id="WP_098694531.1">
    <property type="nucleotide sequence ID" value="NZ_CP023778.1"/>
</dbReference>
<feature type="transmembrane region" description="Helical" evidence="1">
    <location>
        <begin position="67"/>
        <end position="89"/>
    </location>
</feature>
<accession>A0A291RJB6</accession>
<organism evidence="2 3">
    <name type="scientific">Nocardia terpenica</name>
    <dbReference type="NCBI Taxonomy" id="455432"/>
    <lineage>
        <taxon>Bacteria</taxon>
        <taxon>Bacillati</taxon>
        <taxon>Actinomycetota</taxon>
        <taxon>Actinomycetes</taxon>
        <taxon>Mycobacteriales</taxon>
        <taxon>Nocardiaceae</taxon>
        <taxon>Nocardia</taxon>
    </lineage>
</organism>
<name>A0A291RJB6_9NOCA</name>
<dbReference type="KEGG" id="ntp:CRH09_15460"/>
<evidence type="ECO:0000256" key="1">
    <source>
        <dbReference type="SAM" id="Phobius"/>
    </source>
</evidence>
<evidence type="ECO:0000313" key="3">
    <source>
        <dbReference type="Proteomes" id="UP000221961"/>
    </source>
</evidence>
<evidence type="ECO:0000313" key="2">
    <source>
        <dbReference type="EMBL" id="ATL67388.1"/>
    </source>
</evidence>
<keyword evidence="1" id="KW-1133">Transmembrane helix</keyword>
<dbReference type="AlphaFoldDB" id="A0A291RJB6"/>
<keyword evidence="1" id="KW-0472">Membrane</keyword>
<keyword evidence="1" id="KW-0812">Transmembrane</keyword>
<feature type="transmembrane region" description="Helical" evidence="1">
    <location>
        <begin position="35"/>
        <end position="55"/>
    </location>
</feature>
<protein>
    <submittedName>
        <fullName evidence="2">Uncharacterized protein</fullName>
    </submittedName>
</protein>
<proteinExistence type="predicted"/>
<reference evidence="2 3" key="1">
    <citation type="submission" date="2017-10" db="EMBL/GenBank/DDBJ databases">
        <title>Comparative genomics between pathogenic Norcardia.</title>
        <authorList>
            <person name="Zeng L."/>
        </authorList>
    </citation>
    <scope>NUCLEOTIDE SEQUENCE [LARGE SCALE GENOMIC DNA]</scope>
    <source>
        <strain evidence="2 3">NC_YFY_NT001</strain>
    </source>
</reference>
<dbReference type="EMBL" id="CP023778">
    <property type="protein sequence ID" value="ATL67388.1"/>
    <property type="molecule type" value="Genomic_DNA"/>
</dbReference>
<dbReference type="GeneID" id="88358781"/>
<gene>
    <name evidence="2" type="ORF">CRH09_15460</name>
</gene>
<dbReference type="Proteomes" id="UP000221961">
    <property type="component" value="Chromosome"/>
</dbReference>
<sequence length="103" mass="11109">MADVEQIADSRTVVHRDGQVAAASDRTAVVDRTGLLAASAAVAGLVMLIAVFARLNQIPAWADDHGAVLVYLAFFFYMSVAGRLTWWGIDTLIGRMKSTRSRG</sequence>